<dbReference type="Proteomes" id="UP000001075">
    <property type="component" value="Unassembled WGS sequence"/>
</dbReference>
<evidence type="ECO:0000313" key="1">
    <source>
        <dbReference type="EMBL" id="EGV91180.1"/>
    </source>
</evidence>
<proteinExistence type="predicted"/>
<protein>
    <submittedName>
        <fullName evidence="1">Uncharacterized protein</fullName>
    </submittedName>
</protein>
<gene>
    <name evidence="1" type="ORF">I79_026201</name>
</gene>
<name>G3IQ98_CRIGR</name>
<sequence length="63" mass="7056">MLELSNEVLCSNYLQALLSQSNKLGIERHSAGLPCELTPGLLCFRGVHRFLRATETLELGLIW</sequence>
<dbReference type="InParanoid" id="G3IQ98"/>
<dbReference type="EMBL" id="JH045394">
    <property type="protein sequence ID" value="EGV91180.1"/>
    <property type="molecule type" value="Genomic_DNA"/>
</dbReference>
<reference evidence="2" key="1">
    <citation type="journal article" date="2011" name="Nat. Biotechnol.">
        <title>The genomic sequence of the Chinese hamster ovary (CHO)-K1 cell line.</title>
        <authorList>
            <person name="Xu X."/>
            <person name="Nagarajan H."/>
            <person name="Lewis N.E."/>
            <person name="Pan S."/>
            <person name="Cai Z."/>
            <person name="Liu X."/>
            <person name="Chen W."/>
            <person name="Xie M."/>
            <person name="Wang W."/>
            <person name="Hammond S."/>
            <person name="Andersen M.R."/>
            <person name="Neff N."/>
            <person name="Passarelli B."/>
            <person name="Koh W."/>
            <person name="Fan H.C."/>
            <person name="Wang J."/>
            <person name="Gui Y."/>
            <person name="Lee K.H."/>
            <person name="Betenbaugh M.J."/>
            <person name="Quake S.R."/>
            <person name="Famili I."/>
            <person name="Palsson B.O."/>
            <person name="Wang J."/>
        </authorList>
    </citation>
    <scope>NUCLEOTIDE SEQUENCE [LARGE SCALE GENOMIC DNA]</scope>
    <source>
        <strain evidence="2">CHO K1 cell line</strain>
    </source>
</reference>
<accession>G3IQ98</accession>
<dbReference type="AlphaFoldDB" id="G3IQ98"/>
<organism evidence="1 2">
    <name type="scientific">Cricetulus griseus</name>
    <name type="common">Chinese hamster</name>
    <name type="synonym">Cricetulus barabensis griseus</name>
    <dbReference type="NCBI Taxonomy" id="10029"/>
    <lineage>
        <taxon>Eukaryota</taxon>
        <taxon>Metazoa</taxon>
        <taxon>Chordata</taxon>
        <taxon>Craniata</taxon>
        <taxon>Vertebrata</taxon>
        <taxon>Euteleostomi</taxon>
        <taxon>Mammalia</taxon>
        <taxon>Eutheria</taxon>
        <taxon>Euarchontoglires</taxon>
        <taxon>Glires</taxon>
        <taxon>Rodentia</taxon>
        <taxon>Myomorpha</taxon>
        <taxon>Muroidea</taxon>
        <taxon>Cricetidae</taxon>
        <taxon>Cricetinae</taxon>
        <taxon>Cricetulus</taxon>
    </lineage>
</organism>
<evidence type="ECO:0000313" key="2">
    <source>
        <dbReference type="Proteomes" id="UP000001075"/>
    </source>
</evidence>